<keyword evidence="3" id="KW-1185">Reference proteome</keyword>
<keyword evidence="1" id="KW-1133">Transmembrane helix</keyword>
<protein>
    <recommendedName>
        <fullName evidence="4">Secreted protein</fullName>
    </recommendedName>
</protein>
<name>A0ABX9L0S3_9BACI</name>
<organism evidence="2 3">
    <name type="scientific">Bacillus clarus</name>
    <dbReference type="NCBI Taxonomy" id="2338372"/>
    <lineage>
        <taxon>Bacteria</taxon>
        <taxon>Bacillati</taxon>
        <taxon>Bacillota</taxon>
        <taxon>Bacilli</taxon>
        <taxon>Bacillales</taxon>
        <taxon>Bacillaceae</taxon>
        <taxon>Bacillus</taxon>
        <taxon>Bacillus cereus group</taxon>
    </lineage>
</organism>
<evidence type="ECO:0000256" key="1">
    <source>
        <dbReference type="SAM" id="Phobius"/>
    </source>
</evidence>
<gene>
    <name evidence="2" type="ORF">D0U04_03725</name>
</gene>
<comment type="caution">
    <text evidence="2">The sequence shown here is derived from an EMBL/GenBank/DDBJ whole genome shotgun (WGS) entry which is preliminary data.</text>
</comment>
<dbReference type="EMBL" id="QVOD01000002">
    <property type="protein sequence ID" value="RFT68562.1"/>
    <property type="molecule type" value="Genomic_DNA"/>
</dbReference>
<dbReference type="Proteomes" id="UP000264294">
    <property type="component" value="Unassembled WGS sequence"/>
</dbReference>
<keyword evidence="1" id="KW-0812">Transmembrane</keyword>
<proteinExistence type="predicted"/>
<evidence type="ECO:0000313" key="3">
    <source>
        <dbReference type="Proteomes" id="UP000264294"/>
    </source>
</evidence>
<keyword evidence="1" id="KW-0472">Membrane</keyword>
<sequence length="79" mass="9518">MFVSMALPLLTFTSFLHVTFPTCSLYTSSYHFFTPFSYSPFAKNILFFFYNMCRGTYLFLRLYNRMHQKGGRERLRKDN</sequence>
<accession>A0ABX9L0S3</accession>
<evidence type="ECO:0000313" key="2">
    <source>
        <dbReference type="EMBL" id="RFT68562.1"/>
    </source>
</evidence>
<evidence type="ECO:0008006" key="4">
    <source>
        <dbReference type="Google" id="ProtNLM"/>
    </source>
</evidence>
<reference evidence="2 3" key="1">
    <citation type="submission" date="2018-08" db="EMBL/GenBank/DDBJ databases">
        <title>Bacillus clarus sp. nov. strain PS00077A.</title>
        <authorList>
            <person name="Mendez Acevedo M."/>
            <person name="Carroll L."/>
            <person name="Mukherjee M."/>
            <person name="Wiedmann M."/>
            <person name="Kovac J."/>
        </authorList>
    </citation>
    <scope>NUCLEOTIDE SEQUENCE [LARGE SCALE GENOMIC DNA]</scope>
    <source>
        <strain evidence="2 3">PS00077A</strain>
    </source>
</reference>
<feature type="transmembrane region" description="Helical" evidence="1">
    <location>
        <begin position="45"/>
        <end position="64"/>
    </location>
</feature>